<evidence type="ECO:0000256" key="10">
    <source>
        <dbReference type="ARBA" id="ARBA00022840"/>
    </source>
</evidence>
<keyword evidence="10 17" id="KW-0067">ATP-binding</keyword>
<evidence type="ECO:0000256" key="15">
    <source>
        <dbReference type="ARBA" id="ARBA00039316"/>
    </source>
</evidence>
<dbReference type="Gene3D" id="3.40.50.300">
    <property type="entry name" value="P-loop containing nucleotide triphosphate hydrolases"/>
    <property type="match status" value="3"/>
</dbReference>
<accession>A0ABX3K2P9</accession>
<comment type="subunit">
    <text evidence="17">Forms a heterotetramer with UvrB during the search for lesions.</text>
</comment>
<dbReference type="PANTHER" id="PTHR43152:SF3">
    <property type="entry name" value="UVRABC SYSTEM PROTEIN A"/>
    <property type="match status" value="1"/>
</dbReference>
<evidence type="ECO:0000256" key="17">
    <source>
        <dbReference type="HAMAP-Rule" id="MF_00205"/>
    </source>
</evidence>
<feature type="zinc finger region" description="C4-type" evidence="17">
    <location>
        <begin position="738"/>
        <end position="764"/>
    </location>
</feature>
<keyword evidence="5 17" id="KW-0547">Nucleotide-binding</keyword>
<dbReference type="NCBIfam" id="TIGR00630">
    <property type="entry name" value="uvra"/>
    <property type="match status" value="1"/>
</dbReference>
<dbReference type="InterPro" id="IPR003593">
    <property type="entry name" value="AAA+_ATPase"/>
</dbReference>
<dbReference type="Gene3D" id="1.20.1580.10">
    <property type="entry name" value="ABC transporter ATPase like domain"/>
    <property type="match status" value="3"/>
</dbReference>
<evidence type="ECO:0000256" key="3">
    <source>
        <dbReference type="ARBA" id="ARBA00022723"/>
    </source>
</evidence>
<evidence type="ECO:0000256" key="16">
    <source>
        <dbReference type="ARBA" id="ARBA00042156"/>
    </source>
</evidence>
<feature type="zinc finger region" description="C4-type" evidence="17">
    <location>
        <begin position="252"/>
        <end position="279"/>
    </location>
</feature>
<evidence type="ECO:0000256" key="7">
    <source>
        <dbReference type="ARBA" id="ARBA00022769"/>
    </source>
</evidence>
<evidence type="ECO:0000259" key="18">
    <source>
        <dbReference type="PROSITE" id="PS50893"/>
    </source>
</evidence>
<keyword evidence="8 17" id="KW-0863">Zinc-finger</keyword>
<protein>
    <recommendedName>
        <fullName evidence="15 17">UvrABC system protein A</fullName>
        <shortName evidence="17">UvrA protein</shortName>
    </recommendedName>
    <alternativeName>
        <fullName evidence="16 17">Excinuclease ABC subunit A</fullName>
    </alternativeName>
</protein>
<evidence type="ECO:0000256" key="4">
    <source>
        <dbReference type="ARBA" id="ARBA00022737"/>
    </source>
</evidence>
<feature type="binding site" evidence="17">
    <location>
        <begin position="639"/>
        <end position="646"/>
    </location>
    <ligand>
        <name>ATP</name>
        <dbReference type="ChEBI" id="CHEBI:30616"/>
    </ligand>
</feature>
<dbReference type="PROSITE" id="PS00211">
    <property type="entry name" value="ABC_TRANSPORTER_1"/>
    <property type="match status" value="2"/>
</dbReference>
<evidence type="ECO:0000256" key="11">
    <source>
        <dbReference type="ARBA" id="ARBA00022881"/>
    </source>
</evidence>
<evidence type="ECO:0000256" key="1">
    <source>
        <dbReference type="ARBA" id="ARBA00004496"/>
    </source>
</evidence>
<dbReference type="InterPro" id="IPR017871">
    <property type="entry name" value="ABC_transporter-like_CS"/>
</dbReference>
<dbReference type="RefSeq" id="WP_077568375.1">
    <property type="nucleotide sequence ID" value="NZ_MRVI01000001.1"/>
</dbReference>
<dbReference type="CDD" id="cd03271">
    <property type="entry name" value="ABC_UvrA_II"/>
    <property type="match status" value="1"/>
</dbReference>
<sequence>MASENIVIKGARAHNLKNIDITIPRDKFVVLTGLSGSGKSSLAFDTIYAEGQRRYVESLSAYARQFLGQMEKPDVDSIDGLSPAISIDQKTTSRNPRSTVGTVTEIYDYLRLLFARIGHPHCPEHGVEITSQTVEQMVDRIMQYPEKTRLQILAPVVSGRKGEHKNLFTDIAKQGFVRVRVDGELRDLSESIELEKNKKHTIEVVVDRIVVKEDIEARLADSIETALNLSGGQLLVDIIGQEELRFSSNFACPICGFSMEELTPRMFSFNTPFGACPDCDGLGVEMIVDPELLVPDASKSIEEGAFLAWSGGTSTYYPQFLKSVCQHYGIPQDVPVSELSQEQMNKLLYGTGNEKVHFRYENDFGQRKEAYVTFEGIIPNLERRYRDTNSEGIREYIEGYMSSKPCDVCKGHRLRKESLAVTINDRNMAYVTSLSIGESLKFFESLDLSEKERQIANLILKEIHSRLGFLVNVGLDYLTLSRSAGTLSGGEAQRIRLATQIGSSLMGVLYILDEPSIGLHQRDNDRLISTLEHMRDLGNTLIVVEHDEDTMMAADYIIDIGPGAGIHGGQVIAQGTPKEIMEDPNSLTGQYLSGRKFIPVNPERRKPDGRWLEIKGAKENNLKNINVKFPIGVFTAVTGVSGSGKSTLVNEILYKTLARDLNKAKVRPGQYREIKGLEHVEKVIDIDQSPIGRTPRSNPATYTGVFDDIRDIFAQTNEAKIRGYKKGRFSFNVKGGRCEACRGDGIIKIEMHFLPDIYVPCEVCKGKRYNRETLEVKYKGKNISEVLEMTVENATEFFQNIPKIHRKMQTLMDVGLGYITLGQPATTLSGGEAQRVKLASELYRRSTGKTMYILDEPTTGLHVDDIDRLLTVLHRLVDSGESVLVIEHNLDVIKTADYIIDLGPEGGSGGGTIIATGTPEDIVKVPQSYTGKYLKPILERDTKRTAELNRVEAAR</sequence>
<dbReference type="NCBIfam" id="NF001503">
    <property type="entry name" value="PRK00349.1"/>
    <property type="match status" value="1"/>
</dbReference>
<dbReference type="InterPro" id="IPR003439">
    <property type="entry name" value="ABC_transporter-like_ATP-bd"/>
</dbReference>
<dbReference type="SMART" id="SM00382">
    <property type="entry name" value="AAA"/>
    <property type="match status" value="2"/>
</dbReference>
<keyword evidence="4 17" id="KW-0677">Repeat</keyword>
<feature type="domain" description="ABC transporter" evidence="18">
    <location>
        <begin position="604"/>
        <end position="935"/>
    </location>
</feature>
<dbReference type="Gene3D" id="1.10.8.280">
    <property type="entry name" value="ABC transporter ATPase domain-like"/>
    <property type="match status" value="1"/>
</dbReference>
<proteinExistence type="inferred from homology"/>
<keyword evidence="7 17" id="KW-0228">DNA excision</keyword>
<reference evidence="19 20" key="1">
    <citation type="submission" date="2016-12" db="EMBL/GenBank/DDBJ databases">
        <title>Genome sequencing and description of Paenibacillus sp. nov. from high altitude lake in the Indian Trans- Himalayas.</title>
        <authorList>
            <person name="Kiran S."/>
            <person name="Swarnkar M.K."/>
            <person name="Rana A."/>
            <person name="Tewari R."/>
            <person name="Gulati A."/>
        </authorList>
    </citation>
    <scope>NUCLEOTIDE SEQUENCE [LARGE SCALE GENOMIC DNA]</scope>
    <source>
        <strain evidence="19 20">IHBB 9951</strain>
    </source>
</reference>
<keyword evidence="12 17" id="KW-0238">DNA-binding</keyword>
<comment type="similarity">
    <text evidence="14 17">Belongs to the ABC transporter superfamily. UvrA family.</text>
</comment>
<evidence type="ECO:0000313" key="19">
    <source>
        <dbReference type="EMBL" id="OOC63714.1"/>
    </source>
</evidence>
<keyword evidence="9 17" id="KW-0862">Zinc</keyword>
<evidence type="ECO:0000256" key="12">
    <source>
        <dbReference type="ARBA" id="ARBA00023125"/>
    </source>
</evidence>
<dbReference type="InterPro" id="IPR027417">
    <property type="entry name" value="P-loop_NTPase"/>
</dbReference>
<evidence type="ECO:0000256" key="5">
    <source>
        <dbReference type="ARBA" id="ARBA00022741"/>
    </source>
</evidence>
<feature type="binding site" evidence="17">
    <location>
        <begin position="33"/>
        <end position="40"/>
    </location>
    <ligand>
        <name>ATP</name>
        <dbReference type="ChEBI" id="CHEBI:30616"/>
    </ligand>
</feature>
<keyword evidence="3 17" id="KW-0479">Metal-binding</keyword>
<dbReference type="EMBL" id="MRVI01000001">
    <property type="protein sequence ID" value="OOC63714.1"/>
    <property type="molecule type" value="Genomic_DNA"/>
</dbReference>
<evidence type="ECO:0000313" key="20">
    <source>
        <dbReference type="Proteomes" id="UP000189059"/>
    </source>
</evidence>
<evidence type="ECO:0000256" key="6">
    <source>
        <dbReference type="ARBA" id="ARBA00022763"/>
    </source>
</evidence>
<dbReference type="InterPro" id="IPR041552">
    <property type="entry name" value="UvrA_DNA-bd"/>
</dbReference>
<dbReference type="HAMAP" id="MF_00205">
    <property type="entry name" value="UvrA"/>
    <property type="match status" value="1"/>
</dbReference>
<dbReference type="PANTHER" id="PTHR43152">
    <property type="entry name" value="UVRABC SYSTEM PROTEIN A"/>
    <property type="match status" value="1"/>
</dbReference>
<evidence type="ECO:0000256" key="13">
    <source>
        <dbReference type="ARBA" id="ARBA00023204"/>
    </source>
</evidence>
<dbReference type="InterPro" id="IPR004602">
    <property type="entry name" value="UvrA"/>
</dbReference>
<name>A0ABX3K2P9_9BACL</name>
<organism evidence="19 20">
    <name type="scientific">Paenibacillus ihbetae</name>
    <dbReference type="NCBI Taxonomy" id="1870820"/>
    <lineage>
        <taxon>Bacteria</taxon>
        <taxon>Bacillati</taxon>
        <taxon>Bacillota</taxon>
        <taxon>Bacilli</taxon>
        <taxon>Bacillales</taxon>
        <taxon>Paenibacillaceae</taxon>
        <taxon>Paenibacillus</taxon>
    </lineage>
</organism>
<gene>
    <name evidence="17" type="primary">uvrA</name>
    <name evidence="19" type="ORF">BBD40_18775</name>
</gene>
<dbReference type="Gene3D" id="3.30.190.20">
    <property type="match status" value="1"/>
</dbReference>
<dbReference type="Proteomes" id="UP000189059">
    <property type="component" value="Unassembled WGS sequence"/>
</dbReference>
<dbReference type="PROSITE" id="PS50893">
    <property type="entry name" value="ABC_TRANSPORTER_2"/>
    <property type="match status" value="2"/>
</dbReference>
<dbReference type="Pfam" id="PF17755">
    <property type="entry name" value="UvrA_DNA-bind"/>
    <property type="match status" value="1"/>
</dbReference>
<comment type="function">
    <text evidence="17">The UvrABC repair system catalyzes the recognition and processing of DNA lesions. UvrA is an ATPase and a DNA-binding protein. A damage recognition complex composed of 2 UvrA and 2 UvrB subunits scans DNA for abnormalities. When the presence of a lesion has been verified by UvrB, the UvrA molecules dissociate.</text>
</comment>
<evidence type="ECO:0000256" key="14">
    <source>
        <dbReference type="ARBA" id="ARBA00038000"/>
    </source>
</evidence>
<keyword evidence="20" id="KW-1185">Reference proteome</keyword>
<keyword evidence="2 17" id="KW-0963">Cytoplasm</keyword>
<feature type="domain" description="ABC transporter" evidence="18">
    <location>
        <begin position="279"/>
        <end position="593"/>
    </location>
</feature>
<keyword evidence="17" id="KW-0742">SOS response</keyword>
<keyword evidence="11 17" id="KW-0267">Excision nuclease</keyword>
<keyword evidence="6 17" id="KW-0227">DNA damage</keyword>
<comment type="caution">
    <text evidence="19">The sequence shown here is derived from an EMBL/GenBank/DDBJ whole genome shotgun (WGS) entry which is preliminary data.</text>
</comment>
<dbReference type="InterPro" id="IPR041102">
    <property type="entry name" value="UvrA_inter"/>
</dbReference>
<comment type="subcellular location">
    <subcellularLocation>
        <location evidence="1 17">Cytoplasm</location>
    </subcellularLocation>
</comment>
<evidence type="ECO:0000256" key="2">
    <source>
        <dbReference type="ARBA" id="ARBA00022490"/>
    </source>
</evidence>
<dbReference type="CDD" id="cd03270">
    <property type="entry name" value="ABC_UvrA_I"/>
    <property type="match status" value="1"/>
</dbReference>
<dbReference type="Pfam" id="PF17760">
    <property type="entry name" value="UvrA_inter"/>
    <property type="match status" value="1"/>
</dbReference>
<dbReference type="SUPFAM" id="SSF52540">
    <property type="entry name" value="P-loop containing nucleoside triphosphate hydrolases"/>
    <property type="match status" value="2"/>
</dbReference>
<evidence type="ECO:0000256" key="9">
    <source>
        <dbReference type="ARBA" id="ARBA00022833"/>
    </source>
</evidence>
<evidence type="ECO:0000256" key="8">
    <source>
        <dbReference type="ARBA" id="ARBA00022771"/>
    </source>
</evidence>
<keyword evidence="13 17" id="KW-0234">DNA repair</keyword>